<dbReference type="EMBL" id="AEDQ01000010">
    <property type="protein sequence ID" value="EFL44544.1"/>
    <property type="molecule type" value="Genomic_DNA"/>
</dbReference>
<dbReference type="NCBIfam" id="TIGR01162">
    <property type="entry name" value="purE"/>
    <property type="match status" value="1"/>
</dbReference>
<organism evidence="6 7">
    <name type="scientific">Fannyhessea vaginae PB189-T1-4</name>
    <dbReference type="NCBI Taxonomy" id="866774"/>
    <lineage>
        <taxon>Bacteria</taxon>
        <taxon>Bacillati</taxon>
        <taxon>Actinomycetota</taxon>
        <taxon>Coriobacteriia</taxon>
        <taxon>Coriobacteriales</taxon>
        <taxon>Atopobiaceae</taxon>
        <taxon>Fannyhessea</taxon>
    </lineage>
</organism>
<dbReference type="SUPFAM" id="SSF52255">
    <property type="entry name" value="N5-CAIR mutase (phosphoribosylaminoimidazole carboxylase, PurE)"/>
    <property type="match status" value="1"/>
</dbReference>
<dbReference type="HAMAP" id="MF_01929">
    <property type="entry name" value="PurE_classI"/>
    <property type="match status" value="1"/>
</dbReference>
<keyword evidence="6" id="KW-0456">Lyase</keyword>
<dbReference type="InterPro" id="IPR024694">
    <property type="entry name" value="PurE_prokaryotes"/>
</dbReference>
<accession>A0ABN0B1A3</accession>
<dbReference type="Pfam" id="PF00731">
    <property type="entry name" value="AIRC"/>
    <property type="match status" value="1"/>
</dbReference>
<comment type="pathway">
    <text evidence="3">Purine metabolism; IMP biosynthesis via de novo pathway; 5-amino-1-(5-phospho-D-ribosyl)imidazole-4-carboxylate from 5-amino-1-(5-phospho-D-ribosyl)imidazole (N5-CAIR route): step 2/2.</text>
</comment>
<protein>
    <recommendedName>
        <fullName evidence="3">N5-carboxyaminoimidazole ribonucleotide mutase</fullName>
        <shortName evidence="3">N5-CAIR mutase</shortName>
        <ecNumber evidence="3">5.4.99.18</ecNumber>
    </recommendedName>
    <alternativeName>
        <fullName evidence="3">5-(carboxyamino)imidazole ribonucleotide mutase</fullName>
    </alternativeName>
</protein>
<gene>
    <name evidence="3 6" type="primary">purE</name>
    <name evidence="6" type="ORF">HMPREF9248_1227</name>
</gene>
<dbReference type="Gene3D" id="3.40.50.1970">
    <property type="match status" value="1"/>
</dbReference>
<dbReference type="SMART" id="SM01001">
    <property type="entry name" value="AIRC"/>
    <property type="match status" value="1"/>
</dbReference>
<reference evidence="6 7" key="1">
    <citation type="submission" date="2010-08" db="EMBL/GenBank/DDBJ databases">
        <authorList>
            <person name="Durkin A.S."/>
            <person name="Madupu R."/>
            <person name="Torralba M."/>
            <person name="Gillis M."/>
            <person name="Methe B."/>
            <person name="Sutton G."/>
            <person name="Nelson K.E."/>
        </authorList>
    </citation>
    <scope>NUCLEOTIDE SEQUENCE [LARGE SCALE GENOMIC DNA]</scope>
    <source>
        <strain evidence="6 7">PB189-T1-4</strain>
    </source>
</reference>
<proteinExistence type="inferred from homology"/>
<evidence type="ECO:0000256" key="2">
    <source>
        <dbReference type="ARBA" id="ARBA00023235"/>
    </source>
</evidence>
<comment type="caution">
    <text evidence="6">The sequence shown here is derived from an EMBL/GenBank/DDBJ whole genome shotgun (WGS) entry which is preliminary data.</text>
</comment>
<dbReference type="InterPro" id="IPR033747">
    <property type="entry name" value="PurE_ClassI"/>
</dbReference>
<evidence type="ECO:0000259" key="5">
    <source>
        <dbReference type="SMART" id="SM01001"/>
    </source>
</evidence>
<feature type="binding site" evidence="3">
    <location>
        <position position="100"/>
    </location>
    <ligand>
        <name>substrate</name>
    </ligand>
</feature>
<dbReference type="GO" id="GO:0004638">
    <property type="term" value="F:phosphoribosylaminoimidazole carboxylase activity"/>
    <property type="evidence" value="ECO:0007669"/>
    <property type="project" value="UniProtKB-EC"/>
</dbReference>
<evidence type="ECO:0000256" key="4">
    <source>
        <dbReference type="SAM" id="MobiDB-lite"/>
    </source>
</evidence>
<evidence type="ECO:0000256" key="3">
    <source>
        <dbReference type="HAMAP-Rule" id="MF_01929"/>
    </source>
</evidence>
<feature type="region of interest" description="Disordered" evidence="4">
    <location>
        <begin position="33"/>
        <end position="57"/>
    </location>
</feature>
<dbReference type="PANTHER" id="PTHR23046">
    <property type="entry name" value="PHOSPHORIBOSYLAMINOIMIDAZOLE CARBOXYLASE CATALYTIC SUBUNIT"/>
    <property type="match status" value="1"/>
</dbReference>
<dbReference type="EC" id="5.4.99.18" evidence="3"/>
<feature type="binding site" evidence="3">
    <location>
        <position position="73"/>
    </location>
    <ligand>
        <name>substrate</name>
    </ligand>
</feature>
<dbReference type="Proteomes" id="UP000004431">
    <property type="component" value="Unassembled WGS sequence"/>
</dbReference>
<evidence type="ECO:0000313" key="6">
    <source>
        <dbReference type="EMBL" id="EFL44544.1"/>
    </source>
</evidence>
<comment type="function">
    <text evidence="3">Catalyzes the conversion of N5-carboxyaminoimidazole ribonucleotide (N5-CAIR) to 4-carboxy-5-aminoimidazole ribonucleotide (CAIR).</text>
</comment>
<dbReference type="InterPro" id="IPR000031">
    <property type="entry name" value="PurE_dom"/>
</dbReference>
<comment type="catalytic activity">
    <reaction evidence="3">
        <text>5-carboxyamino-1-(5-phospho-D-ribosyl)imidazole + H(+) = 5-amino-1-(5-phospho-D-ribosyl)imidazole-4-carboxylate</text>
        <dbReference type="Rhea" id="RHEA:13193"/>
        <dbReference type="ChEBI" id="CHEBI:15378"/>
        <dbReference type="ChEBI" id="CHEBI:58730"/>
        <dbReference type="ChEBI" id="CHEBI:77657"/>
        <dbReference type="EC" id="5.4.99.18"/>
    </reaction>
</comment>
<dbReference type="PANTHER" id="PTHR23046:SF2">
    <property type="entry name" value="PHOSPHORIBOSYLAMINOIMIDAZOLE CARBOXYLASE"/>
    <property type="match status" value="1"/>
</dbReference>
<keyword evidence="1 3" id="KW-0658">Purine biosynthesis</keyword>
<comment type="similarity">
    <text evidence="3">Belongs to the AIR carboxylase family. Class I subfamily.</text>
</comment>
<evidence type="ECO:0000256" key="1">
    <source>
        <dbReference type="ARBA" id="ARBA00022755"/>
    </source>
</evidence>
<keyword evidence="2 3" id="KW-0413">Isomerase</keyword>
<keyword evidence="7" id="KW-1185">Reference proteome</keyword>
<name>A0ABN0B1A3_9ACTN</name>
<feature type="binding site" evidence="3">
    <location>
        <position position="70"/>
    </location>
    <ligand>
        <name>substrate</name>
    </ligand>
</feature>
<evidence type="ECO:0000313" key="7">
    <source>
        <dbReference type="Proteomes" id="UP000004431"/>
    </source>
</evidence>
<sequence length="221" mass="23589">MLLLKSLKVARTPRHDLQSYTFYNAFSRYVQKGSSGMPDERVLSNDKTTASPSGAASAAERPSVAVVMGSKSDWETMKQCCRILEDFSIPYSKQVISAHRMPLEMREFAVAARDNGIRVIIAGAGGSAHLPGMIAAQTTLPVLGVPIQTHALNGMDSLLSIVQMPAGIPVGTLAIGAAGAKNAALLAIQILSCTNQNLAEKLATYRCELNLLAREMSESLD</sequence>
<feature type="domain" description="PurE" evidence="5">
    <location>
        <begin position="62"/>
        <end position="213"/>
    </location>
</feature>